<reference evidence="2" key="2">
    <citation type="submission" date="2019-06" db="EMBL/GenBank/DDBJ databases">
        <title>Co-occurence of chitin degradation, pigmentation and bioactivity in marine Pseudoalteromonas.</title>
        <authorList>
            <person name="Sonnenschein E.C."/>
            <person name="Bech P.K."/>
        </authorList>
    </citation>
    <scope>NUCLEOTIDE SEQUENCE [LARGE SCALE GENOMIC DNA]</scope>
    <source>
        <strain evidence="2">S1189</strain>
    </source>
</reference>
<organism evidence="1 2">
    <name type="scientific">Pseudoalteromonas phenolica</name>
    <dbReference type="NCBI Taxonomy" id="161398"/>
    <lineage>
        <taxon>Bacteria</taxon>
        <taxon>Pseudomonadati</taxon>
        <taxon>Pseudomonadota</taxon>
        <taxon>Gammaproteobacteria</taxon>
        <taxon>Alteromonadales</taxon>
        <taxon>Pseudoalteromonadaceae</taxon>
        <taxon>Pseudoalteromonas</taxon>
    </lineage>
</organism>
<dbReference type="RefSeq" id="WP_212751371.1">
    <property type="nucleotide sequence ID" value="NZ_PNCM01000323.1"/>
</dbReference>
<name>A0A5S3YL38_9GAMM</name>
<gene>
    <name evidence="1" type="ORF">CWB73_21620</name>
</gene>
<proteinExistence type="predicted"/>
<feature type="non-terminal residue" evidence="1">
    <location>
        <position position="100"/>
    </location>
</feature>
<accession>A0A5S3YL38</accession>
<evidence type="ECO:0000313" key="1">
    <source>
        <dbReference type="EMBL" id="TMP76248.1"/>
    </source>
</evidence>
<dbReference type="Proteomes" id="UP000307362">
    <property type="component" value="Unassembled WGS sequence"/>
</dbReference>
<evidence type="ECO:0000313" key="2">
    <source>
        <dbReference type="Proteomes" id="UP000307362"/>
    </source>
</evidence>
<reference evidence="1 2" key="1">
    <citation type="submission" date="2017-12" db="EMBL/GenBank/DDBJ databases">
        <authorList>
            <person name="Paulsen S."/>
            <person name="Gram L.K."/>
        </authorList>
    </citation>
    <scope>NUCLEOTIDE SEQUENCE [LARGE SCALE GENOMIC DNA]</scope>
    <source>
        <strain evidence="1 2">S1189</strain>
    </source>
</reference>
<dbReference type="AlphaFoldDB" id="A0A5S3YL38"/>
<dbReference type="EMBL" id="PNCM01000323">
    <property type="protein sequence ID" value="TMP76248.1"/>
    <property type="molecule type" value="Genomic_DNA"/>
</dbReference>
<comment type="caution">
    <text evidence="1">The sequence shown here is derived from an EMBL/GenBank/DDBJ whole genome shotgun (WGS) entry which is preliminary data.</text>
</comment>
<sequence length="100" mass="11131">MDAVNDIDYFQYSAVRGQDLFLSLQSTASNEYIFEVYNNGCVLLDNNQYISLTGLQVNQVVNFRVRANLNVATNPSNTYNLQAGSVASIRKRTVSGEDNV</sequence>
<protein>
    <submittedName>
        <fullName evidence="1">Uncharacterized protein</fullName>
    </submittedName>
</protein>